<dbReference type="EMBL" id="CAJVQB010170925">
    <property type="protein sequence ID" value="CAG8857432.1"/>
    <property type="molecule type" value="Genomic_DNA"/>
</dbReference>
<organism evidence="1 2">
    <name type="scientific">Gigaspora margarita</name>
    <dbReference type="NCBI Taxonomy" id="4874"/>
    <lineage>
        <taxon>Eukaryota</taxon>
        <taxon>Fungi</taxon>
        <taxon>Fungi incertae sedis</taxon>
        <taxon>Mucoromycota</taxon>
        <taxon>Glomeromycotina</taxon>
        <taxon>Glomeromycetes</taxon>
        <taxon>Diversisporales</taxon>
        <taxon>Gigasporaceae</taxon>
        <taxon>Gigaspora</taxon>
    </lineage>
</organism>
<dbReference type="Proteomes" id="UP000789901">
    <property type="component" value="Unassembled WGS sequence"/>
</dbReference>
<protein>
    <submittedName>
        <fullName evidence="1">42788_t:CDS:1</fullName>
    </submittedName>
</protein>
<feature type="non-terminal residue" evidence="1">
    <location>
        <position position="1"/>
    </location>
</feature>
<sequence>LEKAEDIGEHLPLDKLAKKLYKIELCRIARHKRDRIPDSL</sequence>
<keyword evidence="2" id="KW-1185">Reference proteome</keyword>
<comment type="caution">
    <text evidence="1">The sequence shown here is derived from an EMBL/GenBank/DDBJ whole genome shotgun (WGS) entry which is preliminary data.</text>
</comment>
<evidence type="ECO:0000313" key="1">
    <source>
        <dbReference type="EMBL" id="CAG8857432.1"/>
    </source>
</evidence>
<proteinExistence type="predicted"/>
<name>A0ABN7XSJ8_GIGMA</name>
<gene>
    <name evidence="1" type="ORF">GMARGA_LOCUS46251</name>
</gene>
<feature type="non-terminal residue" evidence="1">
    <location>
        <position position="40"/>
    </location>
</feature>
<reference evidence="1 2" key="1">
    <citation type="submission" date="2021-06" db="EMBL/GenBank/DDBJ databases">
        <authorList>
            <person name="Kallberg Y."/>
            <person name="Tangrot J."/>
            <person name="Rosling A."/>
        </authorList>
    </citation>
    <scope>NUCLEOTIDE SEQUENCE [LARGE SCALE GENOMIC DNA]</scope>
    <source>
        <strain evidence="1 2">120-4 pot B 10/14</strain>
    </source>
</reference>
<evidence type="ECO:0000313" key="2">
    <source>
        <dbReference type="Proteomes" id="UP000789901"/>
    </source>
</evidence>
<accession>A0ABN7XSJ8</accession>